<organism evidence="1 2">
    <name type="scientific">Thermodesulfobium acidiphilum</name>
    <dbReference type="NCBI Taxonomy" id="1794699"/>
    <lineage>
        <taxon>Bacteria</taxon>
        <taxon>Pseudomonadati</taxon>
        <taxon>Thermodesulfobiota</taxon>
        <taxon>Thermodesulfobiia</taxon>
        <taxon>Thermodesulfobiales</taxon>
        <taxon>Thermodesulfobiaceae</taxon>
        <taxon>Thermodesulfobium</taxon>
    </lineage>
</organism>
<keyword evidence="2" id="KW-1185">Reference proteome</keyword>
<reference evidence="1 2" key="1">
    <citation type="submission" date="2017-04" db="EMBL/GenBank/DDBJ databases">
        <title>Genomic insights into metabolism of Thermodesulfobium acidiphilum.</title>
        <authorList>
            <person name="Toshchakov S.V."/>
            <person name="Frolov E.N."/>
            <person name="Kublanov I.V."/>
            <person name="Samarov N.I."/>
            <person name="Novikov A."/>
            <person name="Lebedinsky A.V."/>
            <person name="Bonch-Osmolovskaya E.A."/>
            <person name="Chernyh N.A."/>
        </authorList>
    </citation>
    <scope>NUCLEOTIDE SEQUENCE [LARGE SCALE GENOMIC DNA]</scope>
    <source>
        <strain evidence="1 2">3127-1</strain>
    </source>
</reference>
<dbReference type="Proteomes" id="UP000244792">
    <property type="component" value="Chromosome"/>
</dbReference>
<name>A0A2R4VZ67_THEAF</name>
<proteinExistence type="predicted"/>
<accession>A0A2R4VZ67</accession>
<gene>
    <name evidence="1" type="ORF">TDSAC_0378</name>
</gene>
<dbReference type="EMBL" id="CP020921">
    <property type="protein sequence ID" value="AWB09754.1"/>
    <property type="molecule type" value="Genomic_DNA"/>
</dbReference>
<dbReference type="KEGG" id="taci:TDSAC_0378"/>
<evidence type="ECO:0000313" key="1">
    <source>
        <dbReference type="EMBL" id="AWB09754.1"/>
    </source>
</evidence>
<dbReference type="RefSeq" id="WP_199919856.1">
    <property type="nucleotide sequence ID" value="NZ_CP020921.1"/>
</dbReference>
<dbReference type="AlphaFoldDB" id="A0A2R4VZ67"/>
<protein>
    <recommendedName>
        <fullName evidence="3">Nucleotidyltransferase domain-containing protein</fullName>
    </recommendedName>
</protein>
<evidence type="ECO:0000313" key="2">
    <source>
        <dbReference type="Proteomes" id="UP000244792"/>
    </source>
</evidence>
<evidence type="ECO:0008006" key="3">
    <source>
        <dbReference type="Google" id="ProtNLM"/>
    </source>
</evidence>
<sequence>MAAGLIWRKKAGDIDILVVSEKIDFDVRRKIKLDLILAFGDRIKNTARGFELALAA</sequence>